<evidence type="ECO:0000313" key="1">
    <source>
        <dbReference type="EMBL" id="ALS56119.1"/>
    </source>
</evidence>
<organism evidence="1">
    <name type="scientific">uncultured bacterium EIL5A08</name>
    <dbReference type="NCBI Taxonomy" id="1768204"/>
    <lineage>
        <taxon>Bacteria</taxon>
        <taxon>environmental samples</taxon>
    </lineage>
</organism>
<proteinExistence type="predicted"/>
<accession>A0A0U2N644</accession>
<protein>
    <submittedName>
        <fullName evidence="1">Uncharacterized protein</fullName>
    </submittedName>
</protein>
<name>A0A0U2N644_9BACT</name>
<sequence>MKEKVFSTSDLIQQIRDYQKQHPILLEKSHHFVFDCPLNNDKKNCKPDYLFIGINPGDDTSDWSRTNNENVEETRDSNFQEDFGRSTNSKSRMTKLKNFLGEIGEDIFDKTTHTELFFWCSKDKDKDFIGRYGHSYESSPHLEFCIRLNKSLIDRIEPKAIFLESHENMKYLRNYFHLNKLKVHQIGQRKVIEYLLEDKYLLINFDHQRFLSSRPEKGEIIETIGDIIHRR</sequence>
<dbReference type="AlphaFoldDB" id="A0A0U2N644"/>
<reference evidence="1" key="1">
    <citation type="journal article" date="2016" name="ISME J.">
        <title>Functional metagenomic screen reveals new and diverse microbial rhodopsins.</title>
        <authorList>
            <person name="Pushkarev A."/>
            <person name="Beja O."/>
        </authorList>
    </citation>
    <scope>NUCLEOTIDE SEQUENCE</scope>
</reference>
<dbReference type="EMBL" id="KT201087">
    <property type="protein sequence ID" value="ALS56119.1"/>
    <property type="molecule type" value="Genomic_DNA"/>
</dbReference>